<dbReference type="Proteomes" id="UP000294498">
    <property type="component" value="Unassembled WGS sequence"/>
</dbReference>
<dbReference type="PANTHER" id="PTHR43162">
    <property type="match status" value="1"/>
</dbReference>
<name>A0A4R8DN46_9BACT</name>
<keyword evidence="3" id="KW-1185">Reference proteome</keyword>
<dbReference type="InterPro" id="IPR051604">
    <property type="entry name" value="Ergot_Alk_Oxidoreductase"/>
</dbReference>
<dbReference type="InterPro" id="IPR036291">
    <property type="entry name" value="NAD(P)-bd_dom_sf"/>
</dbReference>
<dbReference type="SUPFAM" id="SSF51735">
    <property type="entry name" value="NAD(P)-binding Rossmann-fold domains"/>
    <property type="match status" value="1"/>
</dbReference>
<reference evidence="2 3" key="1">
    <citation type="submission" date="2019-03" db="EMBL/GenBank/DDBJ databases">
        <title>Genomic Encyclopedia of Type Strains, Phase IV (KMG-IV): sequencing the most valuable type-strain genomes for metagenomic binning, comparative biology and taxonomic classification.</title>
        <authorList>
            <person name="Goeker M."/>
        </authorList>
    </citation>
    <scope>NUCLEOTIDE SEQUENCE [LARGE SCALE GENOMIC DNA]</scope>
    <source>
        <strain evidence="2 3">DSM 100059</strain>
    </source>
</reference>
<comment type="caution">
    <text evidence="2">The sequence shown here is derived from an EMBL/GenBank/DDBJ whole genome shotgun (WGS) entry which is preliminary data.</text>
</comment>
<dbReference type="Pfam" id="PF05368">
    <property type="entry name" value="NmrA"/>
    <property type="match status" value="1"/>
</dbReference>
<dbReference type="PANTHER" id="PTHR43162:SF1">
    <property type="entry name" value="PRESTALK A DIFFERENTIATION PROTEIN A"/>
    <property type="match status" value="1"/>
</dbReference>
<dbReference type="AlphaFoldDB" id="A0A4R8DN46"/>
<dbReference type="OrthoDB" id="2149806at2"/>
<dbReference type="InterPro" id="IPR008030">
    <property type="entry name" value="NmrA-like"/>
</dbReference>
<sequence length="301" mass="32893">MKITVTGSLGNISQPLTKTLVQQGHQVTVISSKQDKQKDIEALGATAAIGSVEDVRFLTAAFTGADAVYLMNPPNFAEPDPIAYYRRVAGNYALAIRQTGVRRVVYLSSYGADLDKGTGIILGSHHAENILKDIPGITLTLVRPTYFYYNLYVFLQKIKTDGVIRANYGEDKVVMVSPKDIAAAVAEEIVSAAEKFVPQHGKSNVRYVASDEATGQEIASILGAAIGKPDLKWEVVSDEQMHKNYVANGLPKNTADHLVELFESLRTGKLAEDFNLHRPAVFGSEKLTGFAKEFARVYQQN</sequence>
<organism evidence="2 3">
    <name type="scientific">Dinghuibacter silviterrae</name>
    <dbReference type="NCBI Taxonomy" id="1539049"/>
    <lineage>
        <taxon>Bacteria</taxon>
        <taxon>Pseudomonadati</taxon>
        <taxon>Bacteroidota</taxon>
        <taxon>Chitinophagia</taxon>
        <taxon>Chitinophagales</taxon>
        <taxon>Chitinophagaceae</taxon>
        <taxon>Dinghuibacter</taxon>
    </lineage>
</organism>
<evidence type="ECO:0000313" key="2">
    <source>
        <dbReference type="EMBL" id="TDW99117.1"/>
    </source>
</evidence>
<dbReference type="Gene3D" id="3.90.25.10">
    <property type="entry name" value="UDP-galactose 4-epimerase, domain 1"/>
    <property type="match status" value="1"/>
</dbReference>
<evidence type="ECO:0000313" key="3">
    <source>
        <dbReference type="Proteomes" id="UP000294498"/>
    </source>
</evidence>
<accession>A0A4R8DN46</accession>
<dbReference type="Gene3D" id="3.40.50.720">
    <property type="entry name" value="NAD(P)-binding Rossmann-like Domain"/>
    <property type="match status" value="1"/>
</dbReference>
<evidence type="ECO:0000259" key="1">
    <source>
        <dbReference type="Pfam" id="PF05368"/>
    </source>
</evidence>
<gene>
    <name evidence="2" type="ORF">EDB95_0125</name>
</gene>
<proteinExistence type="predicted"/>
<dbReference type="RefSeq" id="WP_133989565.1">
    <property type="nucleotide sequence ID" value="NZ_SODV01000001.1"/>
</dbReference>
<protein>
    <submittedName>
        <fullName evidence="2">Uncharacterized protein YbjT (DUF2867 family)</fullName>
    </submittedName>
</protein>
<dbReference type="EMBL" id="SODV01000001">
    <property type="protein sequence ID" value="TDW99117.1"/>
    <property type="molecule type" value="Genomic_DNA"/>
</dbReference>
<feature type="domain" description="NmrA-like" evidence="1">
    <location>
        <begin position="2"/>
        <end position="265"/>
    </location>
</feature>